<feature type="transmembrane region" description="Helical" evidence="1">
    <location>
        <begin position="168"/>
        <end position="189"/>
    </location>
</feature>
<organism evidence="3">
    <name type="scientific">marine sediment metagenome</name>
    <dbReference type="NCBI Taxonomy" id="412755"/>
    <lineage>
        <taxon>unclassified sequences</taxon>
        <taxon>metagenomes</taxon>
        <taxon>ecological metagenomes</taxon>
    </lineage>
</organism>
<evidence type="ECO:0000313" key="3">
    <source>
        <dbReference type="EMBL" id="GAH94623.1"/>
    </source>
</evidence>
<dbReference type="NCBIfam" id="NF037959">
    <property type="entry name" value="MFS_SpdSyn"/>
    <property type="match status" value="1"/>
</dbReference>
<feature type="transmembrane region" description="Helical" evidence="1">
    <location>
        <begin position="39"/>
        <end position="64"/>
    </location>
</feature>
<feature type="non-terminal residue" evidence="3">
    <location>
        <position position="343"/>
    </location>
</feature>
<accession>X1LKH8</accession>
<dbReference type="Pfam" id="PF07690">
    <property type="entry name" value="MFS_1"/>
    <property type="match status" value="1"/>
</dbReference>
<feature type="transmembrane region" description="Helical" evidence="1">
    <location>
        <begin position="85"/>
        <end position="107"/>
    </location>
</feature>
<comment type="caution">
    <text evidence="3">The sequence shown here is derived from an EMBL/GenBank/DDBJ whole genome shotgun (WGS) entry which is preliminary data.</text>
</comment>
<dbReference type="EMBL" id="BARV01001311">
    <property type="protein sequence ID" value="GAH94623.1"/>
    <property type="molecule type" value="Genomic_DNA"/>
</dbReference>
<feature type="transmembrane region" description="Helical" evidence="1">
    <location>
        <begin position="314"/>
        <end position="335"/>
    </location>
</feature>
<dbReference type="GO" id="GO:0022857">
    <property type="term" value="F:transmembrane transporter activity"/>
    <property type="evidence" value="ECO:0007669"/>
    <property type="project" value="InterPro"/>
</dbReference>
<dbReference type="AlphaFoldDB" id="X1LKH8"/>
<protein>
    <recommendedName>
        <fullName evidence="2">Major facilitator superfamily (MFS) profile domain-containing protein</fullName>
    </recommendedName>
</protein>
<keyword evidence="1" id="KW-0472">Membrane</keyword>
<sequence length="343" mass="37190">MTEDKILRSSGKRITLLVLTCFFLSGVTGLIYEILWTRMIVKIIGGAPFAISIILTVFMGGLGLGSYLASRTIDRIKEPLRLVRIYGILQLAIGAYGLAVPVLLVVFRPVYAIIYNQLFSHFMLYSFLTFVGCSLLLVVPVICMGATLPILCRFYVTKLSHLGTHAGRLYGLNTIGAALGALLCGFWLINLLGMPGTLIFAVLVNGIVGLLCIMASRKAKTQQVVSELKESPRRDSGQRAKLAEYPGAVIGALLIFAVSGFCAMSYEVIWTKLLGLIVGPTTYSFTIVLVTFILGLALGSMIFGWLADRTGKAIWLLIFTQIAAALFVLGVSQVIGNSQLFFA</sequence>
<name>X1LKH8_9ZZZZ</name>
<dbReference type="PROSITE" id="PS50850">
    <property type="entry name" value="MFS"/>
    <property type="match status" value="1"/>
</dbReference>
<keyword evidence="1" id="KW-0812">Transmembrane</keyword>
<feature type="transmembrane region" description="Helical" evidence="1">
    <location>
        <begin position="286"/>
        <end position="307"/>
    </location>
</feature>
<feature type="transmembrane region" description="Helical" evidence="1">
    <location>
        <begin position="242"/>
        <end position="266"/>
    </location>
</feature>
<dbReference type="InterPro" id="IPR036259">
    <property type="entry name" value="MFS_trans_sf"/>
</dbReference>
<keyword evidence="1" id="KW-1133">Transmembrane helix</keyword>
<dbReference type="SUPFAM" id="SSF103473">
    <property type="entry name" value="MFS general substrate transporter"/>
    <property type="match status" value="1"/>
</dbReference>
<proteinExistence type="predicted"/>
<evidence type="ECO:0000256" key="1">
    <source>
        <dbReference type="SAM" id="Phobius"/>
    </source>
</evidence>
<dbReference type="InterPro" id="IPR020846">
    <property type="entry name" value="MFS_dom"/>
</dbReference>
<evidence type="ECO:0000259" key="2">
    <source>
        <dbReference type="PROSITE" id="PS50850"/>
    </source>
</evidence>
<dbReference type="Gene3D" id="1.20.1250.20">
    <property type="entry name" value="MFS general substrate transporter like domains"/>
    <property type="match status" value="1"/>
</dbReference>
<feature type="transmembrane region" description="Helical" evidence="1">
    <location>
        <begin position="195"/>
        <end position="213"/>
    </location>
</feature>
<dbReference type="InterPro" id="IPR011701">
    <property type="entry name" value="MFS"/>
</dbReference>
<feature type="domain" description="Major facilitator superfamily (MFS) profile" evidence="2">
    <location>
        <begin position="248"/>
        <end position="343"/>
    </location>
</feature>
<feature type="transmembrane region" description="Helical" evidence="1">
    <location>
        <begin position="127"/>
        <end position="156"/>
    </location>
</feature>
<gene>
    <name evidence="3" type="ORF">S06H3_03880</name>
</gene>
<reference evidence="3" key="1">
    <citation type="journal article" date="2014" name="Front. Microbiol.">
        <title>High frequency of phylogenetically diverse reductive dehalogenase-homologous genes in deep subseafloor sedimentary metagenomes.</title>
        <authorList>
            <person name="Kawai M."/>
            <person name="Futagami T."/>
            <person name="Toyoda A."/>
            <person name="Takaki Y."/>
            <person name="Nishi S."/>
            <person name="Hori S."/>
            <person name="Arai W."/>
            <person name="Tsubouchi T."/>
            <person name="Morono Y."/>
            <person name="Uchiyama I."/>
            <person name="Ito T."/>
            <person name="Fujiyama A."/>
            <person name="Inagaki F."/>
            <person name="Takami H."/>
        </authorList>
    </citation>
    <scope>NUCLEOTIDE SEQUENCE</scope>
    <source>
        <strain evidence="3">Expedition CK06-06</strain>
    </source>
</reference>